<dbReference type="Proteomes" id="UP000182740">
    <property type="component" value="Unassembled WGS sequence"/>
</dbReference>
<evidence type="ECO:0000313" key="3">
    <source>
        <dbReference type="Proteomes" id="UP000182740"/>
    </source>
</evidence>
<dbReference type="STRING" id="546364.SAMN04489730_0162"/>
<dbReference type="Pfam" id="PF16259">
    <property type="entry name" value="DUF4913"/>
    <property type="match status" value="1"/>
</dbReference>
<reference evidence="3" key="1">
    <citation type="submission" date="2016-11" db="EMBL/GenBank/DDBJ databases">
        <authorList>
            <person name="Varghese N."/>
            <person name="Submissions S."/>
        </authorList>
    </citation>
    <scope>NUCLEOTIDE SEQUENCE [LARGE SCALE GENOMIC DNA]</scope>
    <source>
        <strain evidence="3">DSM 44671</strain>
    </source>
</reference>
<gene>
    <name evidence="2" type="ORF">SAMN04489730_0162</name>
</gene>
<sequence length="138" mass="15912">MQAGSGKKKSKKEPEPSTWDPAELVRWLETTVFPVYLRPLGRPGMHWCSRWWAHAEAWARFAACHRAWQELVAEPGIGLSVWHRDHLDPMLLQLLGENGPFAACTPRSHTDPTRARHVQPPSYDTEEIPRKEQSRRGR</sequence>
<dbReference type="OrthoDB" id="4570343at2"/>
<dbReference type="RefSeq" id="WP_143168435.1">
    <property type="nucleotide sequence ID" value="NZ_FPJG01000002.1"/>
</dbReference>
<organism evidence="2 3">
    <name type="scientific">Amycolatopsis australiensis</name>
    <dbReference type="NCBI Taxonomy" id="546364"/>
    <lineage>
        <taxon>Bacteria</taxon>
        <taxon>Bacillati</taxon>
        <taxon>Actinomycetota</taxon>
        <taxon>Actinomycetes</taxon>
        <taxon>Pseudonocardiales</taxon>
        <taxon>Pseudonocardiaceae</taxon>
        <taxon>Amycolatopsis</taxon>
    </lineage>
</organism>
<proteinExistence type="predicted"/>
<evidence type="ECO:0008006" key="4">
    <source>
        <dbReference type="Google" id="ProtNLM"/>
    </source>
</evidence>
<dbReference type="EMBL" id="FPJG01000002">
    <property type="protein sequence ID" value="SFW13435.1"/>
    <property type="molecule type" value="Genomic_DNA"/>
</dbReference>
<evidence type="ECO:0000256" key="1">
    <source>
        <dbReference type="SAM" id="MobiDB-lite"/>
    </source>
</evidence>
<evidence type="ECO:0000313" key="2">
    <source>
        <dbReference type="EMBL" id="SFW13435.1"/>
    </source>
</evidence>
<keyword evidence="3" id="KW-1185">Reference proteome</keyword>
<name>A0A1K1LRE7_9PSEU</name>
<dbReference type="InterPro" id="IPR032584">
    <property type="entry name" value="DUF4913"/>
</dbReference>
<feature type="region of interest" description="Disordered" evidence="1">
    <location>
        <begin position="103"/>
        <end position="138"/>
    </location>
</feature>
<feature type="compositionally biased region" description="Basic and acidic residues" evidence="1">
    <location>
        <begin position="127"/>
        <end position="138"/>
    </location>
</feature>
<dbReference type="AlphaFoldDB" id="A0A1K1LRE7"/>
<accession>A0A1K1LRE7</accession>
<protein>
    <recommendedName>
        <fullName evidence="4">DUF4913 domain-containing protein</fullName>
    </recommendedName>
</protein>